<evidence type="ECO:0000256" key="9">
    <source>
        <dbReference type="ARBA" id="ARBA00023136"/>
    </source>
</evidence>
<feature type="transmembrane region" description="Helical" evidence="11">
    <location>
        <begin position="149"/>
        <end position="172"/>
    </location>
</feature>
<keyword evidence="5" id="KW-0631">Potassium channel</keyword>
<sequence>MRSEVGRSMIGHAYKPSVKERARVVLEGRSGLYLELVNLLGSCIIFAIYVAELYHRDLYDSTVVRTVELVITTFFIFDLALHLVADAHPWRYLISTQGIIDVLTIIPSLIVYFVPDTRSQMFFILRVLRIFRALRVLRLKQLVKFKKRGFDYELSVFMLSSVAVILCAAGMFQALEEQHYQDKHSDMSFHDSLYFVLVTISTVGYGDITPQTDLGHVFVMLLIISVFTFVPRQLSKLNELAKHNFPYNKSYEPKNNASGHVVVAGQDLTFDYISDFLLEFFHSTRGDIHLDVVFMCNTPPSTRIKRLLETEKYRLRTCYLRGSLNSYADRERARLRAASAAFVVSNRRLHTKATQQDATTVLQALSVRNYADAISKRIDLYVQLLSTSDEYEMASCYLGANVTKISDLKNLVLARAALCPGASTLILNMLFSIRADEYDKYRMREKPWVDEYMHGMGHQLFPIIFTQSFHEEKFEDVSRHLYERFGAILVGVKRSSSHRRSHHSHEDDITLLAPFRTRIKEG</sequence>
<keyword evidence="7 11" id="KW-1133">Transmembrane helix</keyword>
<evidence type="ECO:0000313" key="15">
    <source>
        <dbReference type="EMBL" id="DAZ97042.1"/>
    </source>
</evidence>
<dbReference type="PRINTS" id="PR00169">
    <property type="entry name" value="KCHANNEL"/>
</dbReference>
<feature type="domain" description="RCK N-terminal" evidence="14">
    <location>
        <begin position="258"/>
        <end position="374"/>
    </location>
</feature>
<keyword evidence="16" id="KW-1185">Reference proteome</keyword>
<dbReference type="InterPro" id="IPR005821">
    <property type="entry name" value="Ion_trans_dom"/>
</dbReference>
<dbReference type="Pfam" id="PF03493">
    <property type="entry name" value="BK_channel_a"/>
    <property type="match status" value="1"/>
</dbReference>
<dbReference type="InterPro" id="IPR003929">
    <property type="entry name" value="K_chnl_BK_asu"/>
</dbReference>
<evidence type="ECO:0000256" key="8">
    <source>
        <dbReference type="ARBA" id="ARBA00023065"/>
    </source>
</evidence>
<evidence type="ECO:0000259" key="12">
    <source>
        <dbReference type="Pfam" id="PF00520"/>
    </source>
</evidence>
<dbReference type="GO" id="GO:0016020">
    <property type="term" value="C:membrane"/>
    <property type="evidence" value="ECO:0007669"/>
    <property type="project" value="UniProtKB-SubCell"/>
</dbReference>
<dbReference type="Gene3D" id="3.40.50.720">
    <property type="entry name" value="NAD(P)-binding Rossmann-like Domain"/>
    <property type="match status" value="1"/>
</dbReference>
<reference evidence="15" key="2">
    <citation type="journal article" date="2023" name="Microbiol Resour">
        <title>Decontamination and Annotation of the Draft Genome Sequence of the Oomycete Lagenidium giganteum ARSEF 373.</title>
        <authorList>
            <person name="Morgan W.R."/>
            <person name="Tartar A."/>
        </authorList>
    </citation>
    <scope>NUCLEOTIDE SEQUENCE</scope>
    <source>
        <strain evidence="15">ARSEF 373</strain>
    </source>
</reference>
<keyword evidence="9 11" id="KW-0472">Membrane</keyword>
<proteinExistence type="predicted"/>
<gene>
    <name evidence="15" type="ORF">N0F65_012911</name>
</gene>
<dbReference type="PANTHER" id="PTHR10027:SF10">
    <property type="entry name" value="SLOWPOKE 2, ISOFORM D"/>
    <property type="match status" value="1"/>
</dbReference>
<evidence type="ECO:0000256" key="5">
    <source>
        <dbReference type="ARBA" id="ARBA00022826"/>
    </source>
</evidence>
<keyword evidence="3" id="KW-0633">Potassium transport</keyword>
<dbReference type="InterPro" id="IPR047871">
    <property type="entry name" value="K_chnl_Slo-like"/>
</dbReference>
<dbReference type="Proteomes" id="UP001146120">
    <property type="component" value="Unassembled WGS sequence"/>
</dbReference>
<dbReference type="EMBL" id="DAKRPA010000148">
    <property type="protein sequence ID" value="DAZ97042.1"/>
    <property type="molecule type" value="Genomic_DNA"/>
</dbReference>
<dbReference type="GO" id="GO:0005267">
    <property type="term" value="F:potassium channel activity"/>
    <property type="evidence" value="ECO:0007669"/>
    <property type="project" value="UniProtKB-KW"/>
</dbReference>
<dbReference type="Pfam" id="PF22614">
    <property type="entry name" value="Slo-like_RCK"/>
    <property type="match status" value="1"/>
</dbReference>
<evidence type="ECO:0000313" key="16">
    <source>
        <dbReference type="Proteomes" id="UP001146120"/>
    </source>
</evidence>
<evidence type="ECO:0000256" key="3">
    <source>
        <dbReference type="ARBA" id="ARBA00022538"/>
    </source>
</evidence>
<dbReference type="PANTHER" id="PTHR10027">
    <property type="entry name" value="CALCIUM-ACTIVATED POTASSIUM CHANNEL ALPHA CHAIN"/>
    <property type="match status" value="1"/>
</dbReference>
<keyword evidence="10" id="KW-0407">Ion channel</keyword>
<evidence type="ECO:0000256" key="6">
    <source>
        <dbReference type="ARBA" id="ARBA00022958"/>
    </source>
</evidence>
<accession>A0AAV2YPS8</accession>
<feature type="transmembrane region" description="Helical" evidence="11">
    <location>
        <begin position="215"/>
        <end position="234"/>
    </location>
</feature>
<evidence type="ECO:0000256" key="10">
    <source>
        <dbReference type="ARBA" id="ARBA00023303"/>
    </source>
</evidence>
<feature type="transmembrane region" description="Helical" evidence="11">
    <location>
        <begin position="92"/>
        <end position="114"/>
    </location>
</feature>
<dbReference type="InterPro" id="IPR003148">
    <property type="entry name" value="RCK_N"/>
</dbReference>
<protein>
    <submittedName>
        <fullName evidence="15">Uncharacterized protein</fullName>
    </submittedName>
</protein>
<keyword evidence="2" id="KW-0813">Transport</keyword>
<comment type="caution">
    <text evidence="15">The sequence shown here is derived from an EMBL/GenBank/DDBJ whole genome shotgun (WGS) entry which is preliminary data.</text>
</comment>
<dbReference type="SUPFAM" id="SSF81324">
    <property type="entry name" value="Voltage-gated potassium channels"/>
    <property type="match status" value="1"/>
</dbReference>
<feature type="transmembrane region" description="Helical" evidence="11">
    <location>
        <begin position="63"/>
        <end position="85"/>
    </location>
</feature>
<organism evidence="15 16">
    <name type="scientific">Lagenidium giganteum</name>
    <dbReference type="NCBI Taxonomy" id="4803"/>
    <lineage>
        <taxon>Eukaryota</taxon>
        <taxon>Sar</taxon>
        <taxon>Stramenopiles</taxon>
        <taxon>Oomycota</taxon>
        <taxon>Peronosporomycetes</taxon>
        <taxon>Pythiales</taxon>
        <taxon>Pythiaceae</taxon>
    </lineage>
</organism>
<dbReference type="Pfam" id="PF00520">
    <property type="entry name" value="Ion_trans"/>
    <property type="match status" value="1"/>
</dbReference>
<evidence type="ECO:0000256" key="4">
    <source>
        <dbReference type="ARBA" id="ARBA00022692"/>
    </source>
</evidence>
<dbReference type="AlphaFoldDB" id="A0AAV2YPS8"/>
<feature type="domain" description="Calcium-activated potassium channel BK alpha subunit" evidence="13">
    <location>
        <begin position="402"/>
        <end position="492"/>
    </location>
</feature>
<comment type="subcellular location">
    <subcellularLocation>
        <location evidence="1">Membrane</location>
        <topology evidence="1">Multi-pass membrane protein</topology>
    </subcellularLocation>
</comment>
<evidence type="ECO:0000256" key="1">
    <source>
        <dbReference type="ARBA" id="ARBA00004141"/>
    </source>
</evidence>
<reference evidence="15" key="1">
    <citation type="submission" date="2022-11" db="EMBL/GenBank/DDBJ databases">
        <authorList>
            <person name="Morgan W.R."/>
            <person name="Tartar A."/>
        </authorList>
    </citation>
    <scope>NUCLEOTIDE SEQUENCE</scope>
    <source>
        <strain evidence="15">ARSEF 373</strain>
    </source>
</reference>
<keyword evidence="4 11" id="KW-0812">Transmembrane</keyword>
<feature type="transmembrane region" description="Helical" evidence="11">
    <location>
        <begin position="192"/>
        <end position="208"/>
    </location>
</feature>
<evidence type="ECO:0000256" key="11">
    <source>
        <dbReference type="SAM" id="Phobius"/>
    </source>
</evidence>
<evidence type="ECO:0000259" key="14">
    <source>
        <dbReference type="Pfam" id="PF22614"/>
    </source>
</evidence>
<keyword evidence="6" id="KW-0630">Potassium</keyword>
<feature type="transmembrane region" description="Helical" evidence="11">
    <location>
        <begin position="31"/>
        <end position="51"/>
    </location>
</feature>
<evidence type="ECO:0000259" key="13">
    <source>
        <dbReference type="Pfam" id="PF03493"/>
    </source>
</evidence>
<name>A0AAV2YPS8_9STRA</name>
<evidence type="ECO:0000256" key="7">
    <source>
        <dbReference type="ARBA" id="ARBA00022989"/>
    </source>
</evidence>
<feature type="domain" description="Ion transport" evidence="12">
    <location>
        <begin position="37"/>
        <end position="229"/>
    </location>
</feature>
<evidence type="ECO:0000256" key="2">
    <source>
        <dbReference type="ARBA" id="ARBA00022448"/>
    </source>
</evidence>
<dbReference type="Gene3D" id="1.10.287.70">
    <property type="match status" value="1"/>
</dbReference>
<keyword evidence="8" id="KW-0406">Ion transport</keyword>